<protein>
    <submittedName>
        <fullName evidence="1">Uncharacterized protein</fullName>
    </submittedName>
</protein>
<dbReference type="EMBL" id="JAMBOL010000010">
    <property type="protein sequence ID" value="MCM3714828.1"/>
    <property type="molecule type" value="Genomic_DNA"/>
</dbReference>
<evidence type="ECO:0000313" key="1">
    <source>
        <dbReference type="EMBL" id="MCM3714828.1"/>
    </source>
</evidence>
<keyword evidence="2" id="KW-1185">Reference proteome</keyword>
<comment type="caution">
    <text evidence="1">The sequence shown here is derived from an EMBL/GenBank/DDBJ whole genome shotgun (WGS) entry which is preliminary data.</text>
</comment>
<organism evidence="1 2">
    <name type="scientific">Halalkalibacter oceani</name>
    <dbReference type="NCBI Taxonomy" id="1653776"/>
    <lineage>
        <taxon>Bacteria</taxon>
        <taxon>Bacillati</taxon>
        <taxon>Bacillota</taxon>
        <taxon>Bacilli</taxon>
        <taxon>Bacillales</taxon>
        <taxon>Bacillaceae</taxon>
        <taxon>Halalkalibacter</taxon>
    </lineage>
</organism>
<reference evidence="1" key="1">
    <citation type="submission" date="2022-05" db="EMBL/GenBank/DDBJ databases">
        <title>Comparative Genomics of Spacecraft Associated Microbes.</title>
        <authorList>
            <person name="Tran M.T."/>
            <person name="Wright A."/>
            <person name="Seuylemezian A."/>
            <person name="Eisen J."/>
            <person name="Coil D."/>
        </authorList>
    </citation>
    <scope>NUCLEOTIDE SEQUENCE</scope>
    <source>
        <strain evidence="1">214.1.1</strain>
    </source>
</reference>
<accession>A0A9X2DQX8</accession>
<dbReference type="RefSeq" id="WP_251223597.1">
    <property type="nucleotide sequence ID" value="NZ_JAMBOL010000010.1"/>
</dbReference>
<evidence type="ECO:0000313" key="2">
    <source>
        <dbReference type="Proteomes" id="UP001139179"/>
    </source>
</evidence>
<dbReference type="AlphaFoldDB" id="A0A9X2DQX8"/>
<sequence length="109" mass="12723">MRKQSFLLQTVVIMLVLNGCLAKKDDLPRTITYQNHVYEHRNSYISFEENPERYYQPTGVYVSEQGGALAGKEIYMSTFYDTLLYVSYKKEGRTVWVPFYRIEGDDSAS</sequence>
<name>A0A9X2DQX8_9BACI</name>
<proteinExistence type="predicted"/>
<gene>
    <name evidence="1" type="ORF">M3202_12130</name>
</gene>
<dbReference type="Proteomes" id="UP001139179">
    <property type="component" value="Unassembled WGS sequence"/>
</dbReference>